<proteinExistence type="predicted"/>
<sequence>MEERINGASLSFKCEEKWEAMKAEGDGRFCGVCQKKVYDLTDKKAAYFLQIMQENNNNVCGRFTVDQLVPAAQSQRSVWKRWAVAAMVFIGFGATGQKANAQEELMGKVVKKETKPDLGKMVVLGFVAPRVVEDAELNSLHEYLVMNCKVPESTNGRLIASFSVKKDGSFSQIRLTEQLPKPVREEVLRAIKASPKWQQQGHVSAQTLHLTFKHGKIVPYGNKKSSS</sequence>
<name>A0A1G9REL2_9SPHI</name>
<dbReference type="Proteomes" id="UP000183200">
    <property type="component" value="Unassembled WGS sequence"/>
</dbReference>
<dbReference type="AlphaFoldDB" id="A0A1G9REL2"/>
<gene>
    <name evidence="1" type="ORF">SAMN05421820_103220</name>
</gene>
<accession>A0A1G9REL2</accession>
<evidence type="ECO:0000313" key="1">
    <source>
        <dbReference type="EMBL" id="SDM21674.1"/>
    </source>
</evidence>
<evidence type="ECO:0000313" key="2">
    <source>
        <dbReference type="Proteomes" id="UP000183200"/>
    </source>
</evidence>
<dbReference type="RefSeq" id="WP_074605883.1">
    <property type="nucleotide sequence ID" value="NZ_FNGY01000003.1"/>
</dbReference>
<organism evidence="1 2">
    <name type="scientific">Pedobacter steynii</name>
    <dbReference type="NCBI Taxonomy" id="430522"/>
    <lineage>
        <taxon>Bacteria</taxon>
        <taxon>Pseudomonadati</taxon>
        <taxon>Bacteroidota</taxon>
        <taxon>Sphingobacteriia</taxon>
        <taxon>Sphingobacteriales</taxon>
        <taxon>Sphingobacteriaceae</taxon>
        <taxon>Pedobacter</taxon>
    </lineage>
</organism>
<keyword evidence="2" id="KW-1185">Reference proteome</keyword>
<evidence type="ECO:0008006" key="3">
    <source>
        <dbReference type="Google" id="ProtNLM"/>
    </source>
</evidence>
<dbReference type="EMBL" id="FNGY01000003">
    <property type="protein sequence ID" value="SDM21674.1"/>
    <property type="molecule type" value="Genomic_DNA"/>
</dbReference>
<dbReference type="OrthoDB" id="7432683at2"/>
<reference evidence="2" key="1">
    <citation type="submission" date="2016-10" db="EMBL/GenBank/DDBJ databases">
        <authorList>
            <person name="Varghese N."/>
            <person name="Submissions S."/>
        </authorList>
    </citation>
    <scope>NUCLEOTIDE SEQUENCE [LARGE SCALE GENOMIC DNA]</scope>
    <source>
        <strain evidence="2">DSM 19110</strain>
    </source>
</reference>
<protein>
    <recommendedName>
        <fullName evidence="3">TonB C-terminal domain-containing protein</fullName>
    </recommendedName>
</protein>